<accession>R7RXL1</accession>
<dbReference type="GeneID" id="18802499"/>
<keyword evidence="3" id="KW-1185">Reference proteome</keyword>
<name>R7RXL1_STEHR</name>
<sequence length="356" mass="39310">MESFQSPLDEIKHLQERLEQFKRRDDEWEGIVDLLDDKIRWLHFNLHKEKGDKMRLESELIAVKRALGPSALTLLQERLNTPVIRLPELPAYPSGPSGITVTHTTPTVVNGSRVVSRIMPPPEMVNPRVPPQSQPVAPAQTRHSLPPNLFVPHTPRAPHTPTPPVQRAETGIRPIAPSQAVTTPSFQVGPPPPPVRALTVSQSGPQRLPPVLIQPAPPQIMPAPPLQVRPIQVVQVQPLQLQTPDNRTMLLPDQKRPVIPIQSHPPGRFRTPPHGPPATTPGLLNITRVSGPTLSAPAFRLRRSPPIAFRTAQAVSRTINDAVTSLSYPSTDGGVITAPTSDIVWIFVLRRYFHSK</sequence>
<feature type="compositionally biased region" description="Pro residues" evidence="1">
    <location>
        <begin position="121"/>
        <end position="133"/>
    </location>
</feature>
<reference evidence="3" key="1">
    <citation type="journal article" date="2012" name="Science">
        <title>The Paleozoic origin of enzymatic lignin decomposition reconstructed from 31 fungal genomes.</title>
        <authorList>
            <person name="Floudas D."/>
            <person name="Binder M."/>
            <person name="Riley R."/>
            <person name="Barry K."/>
            <person name="Blanchette R.A."/>
            <person name="Henrissat B."/>
            <person name="Martinez A.T."/>
            <person name="Otillar R."/>
            <person name="Spatafora J.W."/>
            <person name="Yadav J.S."/>
            <person name="Aerts A."/>
            <person name="Benoit I."/>
            <person name="Boyd A."/>
            <person name="Carlson A."/>
            <person name="Copeland A."/>
            <person name="Coutinho P.M."/>
            <person name="de Vries R.P."/>
            <person name="Ferreira P."/>
            <person name="Findley K."/>
            <person name="Foster B."/>
            <person name="Gaskell J."/>
            <person name="Glotzer D."/>
            <person name="Gorecki P."/>
            <person name="Heitman J."/>
            <person name="Hesse C."/>
            <person name="Hori C."/>
            <person name="Igarashi K."/>
            <person name="Jurgens J.A."/>
            <person name="Kallen N."/>
            <person name="Kersten P."/>
            <person name="Kohler A."/>
            <person name="Kuees U."/>
            <person name="Kumar T.K.A."/>
            <person name="Kuo A."/>
            <person name="LaButti K."/>
            <person name="Larrondo L.F."/>
            <person name="Lindquist E."/>
            <person name="Ling A."/>
            <person name="Lombard V."/>
            <person name="Lucas S."/>
            <person name="Lundell T."/>
            <person name="Martin R."/>
            <person name="McLaughlin D.J."/>
            <person name="Morgenstern I."/>
            <person name="Morin E."/>
            <person name="Murat C."/>
            <person name="Nagy L.G."/>
            <person name="Nolan M."/>
            <person name="Ohm R.A."/>
            <person name="Patyshakuliyeva A."/>
            <person name="Rokas A."/>
            <person name="Ruiz-Duenas F.J."/>
            <person name="Sabat G."/>
            <person name="Salamov A."/>
            <person name="Samejima M."/>
            <person name="Schmutz J."/>
            <person name="Slot J.C."/>
            <person name="St John F."/>
            <person name="Stenlid J."/>
            <person name="Sun H."/>
            <person name="Sun S."/>
            <person name="Syed K."/>
            <person name="Tsang A."/>
            <person name="Wiebenga A."/>
            <person name="Young D."/>
            <person name="Pisabarro A."/>
            <person name="Eastwood D.C."/>
            <person name="Martin F."/>
            <person name="Cullen D."/>
            <person name="Grigoriev I.V."/>
            <person name="Hibbett D.S."/>
        </authorList>
    </citation>
    <scope>NUCLEOTIDE SEQUENCE [LARGE SCALE GENOMIC DNA]</scope>
    <source>
        <strain evidence="3">FP-91666</strain>
    </source>
</reference>
<dbReference type="Proteomes" id="UP000053927">
    <property type="component" value="Unassembled WGS sequence"/>
</dbReference>
<gene>
    <name evidence="2" type="ORF">STEHIDRAFT_164004</name>
</gene>
<evidence type="ECO:0000256" key="1">
    <source>
        <dbReference type="SAM" id="MobiDB-lite"/>
    </source>
</evidence>
<dbReference type="AlphaFoldDB" id="R7RXL1"/>
<proteinExistence type="predicted"/>
<dbReference type="KEGG" id="shs:STEHIDRAFT_164004"/>
<protein>
    <submittedName>
        <fullName evidence="2">Uncharacterized protein</fullName>
    </submittedName>
</protein>
<evidence type="ECO:0000313" key="2">
    <source>
        <dbReference type="EMBL" id="EIM79112.1"/>
    </source>
</evidence>
<organism evidence="2 3">
    <name type="scientific">Stereum hirsutum (strain FP-91666)</name>
    <name type="common">White-rot fungus</name>
    <dbReference type="NCBI Taxonomy" id="721885"/>
    <lineage>
        <taxon>Eukaryota</taxon>
        <taxon>Fungi</taxon>
        <taxon>Dikarya</taxon>
        <taxon>Basidiomycota</taxon>
        <taxon>Agaricomycotina</taxon>
        <taxon>Agaricomycetes</taxon>
        <taxon>Russulales</taxon>
        <taxon>Stereaceae</taxon>
        <taxon>Stereum</taxon>
    </lineage>
</organism>
<dbReference type="EMBL" id="JH687411">
    <property type="protein sequence ID" value="EIM79112.1"/>
    <property type="molecule type" value="Genomic_DNA"/>
</dbReference>
<evidence type="ECO:0000313" key="3">
    <source>
        <dbReference type="Proteomes" id="UP000053927"/>
    </source>
</evidence>
<feature type="region of interest" description="Disordered" evidence="1">
    <location>
        <begin position="121"/>
        <end position="141"/>
    </location>
</feature>
<dbReference type="RefSeq" id="XP_007311795.1">
    <property type="nucleotide sequence ID" value="XM_007311733.1"/>
</dbReference>